<sequence length="90" mass="10710">MYQLEQTGQFKRDIKLAKKRGFDTRLLDEVVNNLVENGILPVKFKPHKLLGKYKGFWECHINPDWLLIWEQNETIRLITLIRTGTHSDLF</sequence>
<keyword evidence="1" id="KW-1277">Toxin-antitoxin system</keyword>
<evidence type="ECO:0000313" key="3">
    <source>
        <dbReference type="EMBL" id="MBE8713826.1"/>
    </source>
</evidence>
<dbReference type="PIRSF" id="PIRSF006156">
    <property type="entry name" value="YafQ"/>
    <property type="match status" value="1"/>
</dbReference>
<dbReference type="SUPFAM" id="SSF143011">
    <property type="entry name" value="RelE-like"/>
    <property type="match status" value="1"/>
</dbReference>
<dbReference type="Proteomes" id="UP000616201">
    <property type="component" value="Unassembled WGS sequence"/>
</dbReference>
<dbReference type="InterPro" id="IPR004386">
    <property type="entry name" value="Toxin_YafQ-like"/>
</dbReference>
<keyword evidence="4" id="KW-1185">Reference proteome</keyword>
<dbReference type="GO" id="GO:0006415">
    <property type="term" value="P:translational termination"/>
    <property type="evidence" value="ECO:0007669"/>
    <property type="project" value="TreeGrafter"/>
</dbReference>
<protein>
    <submittedName>
        <fullName evidence="3">Type II toxin-antitoxin system mRNA interferase toxin, RelE/StbE family</fullName>
    </submittedName>
</protein>
<dbReference type="GO" id="GO:0006402">
    <property type="term" value="P:mRNA catabolic process"/>
    <property type="evidence" value="ECO:0007669"/>
    <property type="project" value="TreeGrafter"/>
</dbReference>
<comment type="caution">
    <text evidence="3">The sequence shown here is derived from an EMBL/GenBank/DDBJ whole genome shotgun (WGS) entry which is preliminary data.</text>
</comment>
<dbReference type="RefSeq" id="WP_196934393.1">
    <property type="nucleotide sequence ID" value="NZ_MU158697.1"/>
</dbReference>
<dbReference type="Pfam" id="PF15738">
    <property type="entry name" value="YafQ_toxin"/>
    <property type="match status" value="1"/>
</dbReference>
<dbReference type="InterPro" id="IPR035093">
    <property type="entry name" value="RelE/ParE_toxin_dom_sf"/>
</dbReference>
<dbReference type="NCBIfam" id="TIGR02385">
    <property type="entry name" value="RelE_StbE"/>
    <property type="match status" value="1"/>
</dbReference>
<dbReference type="GO" id="GO:0004521">
    <property type="term" value="F:RNA endonuclease activity"/>
    <property type="evidence" value="ECO:0007669"/>
    <property type="project" value="TreeGrafter"/>
</dbReference>
<dbReference type="InterPro" id="IPR007712">
    <property type="entry name" value="RelE/ParE_toxin"/>
</dbReference>
<organism evidence="3 4">
    <name type="scientific">Sphingobacterium hungaricum</name>
    <dbReference type="NCBI Taxonomy" id="2082723"/>
    <lineage>
        <taxon>Bacteria</taxon>
        <taxon>Pseudomonadati</taxon>
        <taxon>Bacteroidota</taxon>
        <taxon>Sphingobacteriia</taxon>
        <taxon>Sphingobacteriales</taxon>
        <taxon>Sphingobacteriaceae</taxon>
        <taxon>Sphingobacterium</taxon>
    </lineage>
</organism>
<accession>A0A928UYP6</accession>
<evidence type="ECO:0000256" key="2">
    <source>
        <dbReference type="PIRSR" id="PIRSR006156-1"/>
    </source>
</evidence>
<feature type="active site" description="Proton donor" evidence="2">
    <location>
        <position position="86"/>
    </location>
</feature>
<evidence type="ECO:0000256" key="1">
    <source>
        <dbReference type="ARBA" id="ARBA00022649"/>
    </source>
</evidence>
<dbReference type="EMBL" id="PRDK01000005">
    <property type="protein sequence ID" value="MBE8713826.1"/>
    <property type="molecule type" value="Genomic_DNA"/>
</dbReference>
<name>A0A928UYP6_9SPHI</name>
<proteinExistence type="predicted"/>
<evidence type="ECO:0000313" key="4">
    <source>
        <dbReference type="Proteomes" id="UP000616201"/>
    </source>
</evidence>
<dbReference type="PANTHER" id="PTHR40588:SF1">
    <property type="entry name" value="MRNA INTERFERASE TOXIN YAFQ"/>
    <property type="match status" value="1"/>
</dbReference>
<reference evidence="3" key="1">
    <citation type="submission" date="2018-02" db="EMBL/GenBank/DDBJ databases">
        <authorList>
            <person name="Vasarhelyi B.M."/>
            <person name="Deshmukh S."/>
            <person name="Balint B."/>
            <person name="Kukolya J."/>
        </authorList>
    </citation>
    <scope>NUCLEOTIDE SEQUENCE</scope>
    <source>
        <strain evidence="3">KB22</strain>
    </source>
</reference>
<dbReference type="AlphaFoldDB" id="A0A928UYP6"/>
<dbReference type="PANTHER" id="PTHR40588">
    <property type="entry name" value="MRNA INTERFERASE TOXIN YAFQ"/>
    <property type="match status" value="1"/>
</dbReference>
<dbReference type="Gene3D" id="3.30.2310.20">
    <property type="entry name" value="RelE-like"/>
    <property type="match status" value="1"/>
</dbReference>
<gene>
    <name evidence="3" type="ORF">C4F49_09050</name>
</gene>